<protein>
    <submittedName>
        <fullName evidence="3">DUF4296 domain-containing protein</fullName>
    </submittedName>
</protein>
<dbReference type="InterPro" id="IPR025381">
    <property type="entry name" value="DUF4296"/>
</dbReference>
<dbReference type="Proteomes" id="UP000443153">
    <property type="component" value="Unassembled WGS sequence"/>
</dbReference>
<evidence type="ECO:0000256" key="1">
    <source>
        <dbReference type="SAM" id="Coils"/>
    </source>
</evidence>
<gene>
    <name evidence="3" type="ORF">GJ691_01520</name>
</gene>
<comment type="caution">
    <text evidence="3">The sequence shown here is derived from an EMBL/GenBank/DDBJ whole genome shotgun (WGS) entry which is preliminary data.</text>
</comment>
<reference evidence="3 4" key="1">
    <citation type="submission" date="2019-11" db="EMBL/GenBank/DDBJ databases">
        <title>Maribacter lutea sp. nov., a marine bacterium isolated from intertidal sand.</title>
        <authorList>
            <person name="Liu A."/>
        </authorList>
    </citation>
    <scope>NUCLEOTIDE SEQUENCE [LARGE SCALE GENOMIC DNA]</scope>
    <source>
        <strain evidence="3 4">RZ05</strain>
    </source>
</reference>
<dbReference type="RefSeq" id="WP_154363055.1">
    <property type="nucleotide sequence ID" value="NZ_WKJH01000001.1"/>
</dbReference>
<accession>A0A6I2ML40</accession>
<feature type="coiled-coil region" evidence="1">
    <location>
        <begin position="94"/>
        <end position="121"/>
    </location>
</feature>
<proteinExistence type="predicted"/>
<dbReference type="AlphaFoldDB" id="A0A6I2ML40"/>
<dbReference type="OrthoDB" id="1525222at2"/>
<organism evidence="3 4">
    <name type="scientific">Maribacter luteus</name>
    <dbReference type="NCBI Taxonomy" id="2594478"/>
    <lineage>
        <taxon>Bacteria</taxon>
        <taxon>Pseudomonadati</taxon>
        <taxon>Bacteroidota</taxon>
        <taxon>Flavobacteriia</taxon>
        <taxon>Flavobacteriales</taxon>
        <taxon>Flavobacteriaceae</taxon>
        <taxon>Maribacter</taxon>
    </lineage>
</organism>
<dbReference type="EMBL" id="WKJH01000001">
    <property type="protein sequence ID" value="MRX62834.1"/>
    <property type="molecule type" value="Genomic_DNA"/>
</dbReference>
<evidence type="ECO:0000313" key="4">
    <source>
        <dbReference type="Proteomes" id="UP000443153"/>
    </source>
</evidence>
<keyword evidence="1" id="KW-0175">Coiled coil</keyword>
<feature type="domain" description="DUF4296" evidence="2">
    <location>
        <begin position="24"/>
        <end position="106"/>
    </location>
</feature>
<keyword evidence="4" id="KW-1185">Reference proteome</keyword>
<dbReference type="PROSITE" id="PS51257">
    <property type="entry name" value="PROKAR_LIPOPROTEIN"/>
    <property type="match status" value="1"/>
</dbReference>
<sequence length="142" mass="16523">MKKLIAITFVLFFFSCSEKLIKKPDDLIPKDQMVNILNDMAILNAAKNANESKLIENNIEPTNYIFEKYGIDSLQFVNSDNYYASLPREYEEIYKQVEELLDKEKERVAAEKETKDSLLQQSKLKNSPIKKRTLNKVKDTLP</sequence>
<evidence type="ECO:0000313" key="3">
    <source>
        <dbReference type="EMBL" id="MRX62834.1"/>
    </source>
</evidence>
<dbReference type="Pfam" id="PF14129">
    <property type="entry name" value="DUF4296"/>
    <property type="match status" value="1"/>
</dbReference>
<evidence type="ECO:0000259" key="2">
    <source>
        <dbReference type="Pfam" id="PF14129"/>
    </source>
</evidence>
<name>A0A6I2ML40_9FLAO</name>